<accession>A0A177Y9Q3</accession>
<dbReference type="PANTHER" id="PTHR35176">
    <property type="entry name" value="HEME OXYGENASE HI_0854-RELATED"/>
    <property type="match status" value="1"/>
</dbReference>
<dbReference type="SUPFAM" id="SSF50475">
    <property type="entry name" value="FMN-binding split barrel"/>
    <property type="match status" value="1"/>
</dbReference>
<evidence type="ECO:0000313" key="3">
    <source>
        <dbReference type="EMBL" id="OAK52100.1"/>
    </source>
</evidence>
<dbReference type="RefSeq" id="WP_068429522.1">
    <property type="nucleotide sequence ID" value="NZ_LVHI01000026.1"/>
</dbReference>
<dbReference type="PANTHER" id="PTHR35176:SF2">
    <property type="entry name" value="F420H(2)-DEPENDENT REDUCTASE RV1155"/>
    <property type="match status" value="1"/>
</dbReference>
<dbReference type="GO" id="GO:0016627">
    <property type="term" value="F:oxidoreductase activity, acting on the CH-CH group of donors"/>
    <property type="evidence" value="ECO:0007669"/>
    <property type="project" value="TreeGrafter"/>
</dbReference>
<proteinExistence type="predicted"/>
<dbReference type="Gene3D" id="2.30.110.10">
    <property type="entry name" value="Electron Transport, Fmn-binding Protein, Chain A"/>
    <property type="match status" value="1"/>
</dbReference>
<dbReference type="InterPro" id="IPR052019">
    <property type="entry name" value="F420H2_bilvrd_red/Heme_oxyg"/>
</dbReference>
<dbReference type="GO" id="GO:0005829">
    <property type="term" value="C:cytosol"/>
    <property type="evidence" value="ECO:0007669"/>
    <property type="project" value="TreeGrafter"/>
</dbReference>
<reference evidence="3 4" key="1">
    <citation type="submission" date="2016-03" db="EMBL/GenBank/DDBJ databases">
        <title>Genome sequence of Rhodococcus kyotonensis KB10.</title>
        <authorList>
            <person name="Jeong H."/>
            <person name="Hong C.E."/>
            <person name="Jo S.H."/>
            <person name="Park J.M."/>
        </authorList>
    </citation>
    <scope>NUCLEOTIDE SEQUENCE [LARGE SCALE GENOMIC DNA]</scope>
    <source>
        <strain evidence="3 4">KB10</strain>
    </source>
</reference>
<gene>
    <name evidence="3" type="ORF">A3K89_24980</name>
</gene>
<dbReference type="InterPro" id="IPR019920">
    <property type="entry name" value="F420-binding_dom_put"/>
</dbReference>
<dbReference type="GO" id="GO:0070967">
    <property type="term" value="F:coenzyme F420 binding"/>
    <property type="evidence" value="ECO:0007669"/>
    <property type="project" value="TreeGrafter"/>
</dbReference>
<dbReference type="AlphaFoldDB" id="A0A177Y9Q3"/>
<dbReference type="Pfam" id="PF01243">
    <property type="entry name" value="PNPOx_N"/>
    <property type="match status" value="1"/>
</dbReference>
<protein>
    <submittedName>
        <fullName evidence="3">PPOX class F420-dependent enzyme</fullName>
    </submittedName>
</protein>
<dbReference type="NCBIfam" id="TIGR03618">
    <property type="entry name" value="Rv1155_F420"/>
    <property type="match status" value="1"/>
</dbReference>
<dbReference type="Proteomes" id="UP000077519">
    <property type="component" value="Unassembled WGS sequence"/>
</dbReference>
<evidence type="ECO:0000313" key="4">
    <source>
        <dbReference type="Proteomes" id="UP000077519"/>
    </source>
</evidence>
<dbReference type="InterPro" id="IPR011576">
    <property type="entry name" value="Pyridox_Oxase_N"/>
</dbReference>
<keyword evidence="4" id="KW-1185">Reference proteome</keyword>
<dbReference type="InterPro" id="IPR012349">
    <property type="entry name" value="Split_barrel_FMN-bd"/>
</dbReference>
<sequence length="153" mass="16968">MAPKLASADSVDRDRLLEFVAKRHHSTLITHKRDGGLQVSPVTSGLDSEGRIVIATYPERAKVVNIRRNSAVTLCIHSDEWNDAYVQVDGTAEVIDLPDSVEPLVEYFRSIAGEHSDWDEYRQAMVKQGKSLIRITIESWGPVAEGGFPPGRV</sequence>
<evidence type="ECO:0000256" key="1">
    <source>
        <dbReference type="ARBA" id="ARBA00023002"/>
    </source>
</evidence>
<dbReference type="EMBL" id="LVHI01000026">
    <property type="protein sequence ID" value="OAK52100.1"/>
    <property type="molecule type" value="Genomic_DNA"/>
</dbReference>
<keyword evidence="1" id="KW-0560">Oxidoreductase</keyword>
<comment type="caution">
    <text evidence="3">The sequence shown here is derived from an EMBL/GenBank/DDBJ whole genome shotgun (WGS) entry which is preliminary data.</text>
</comment>
<name>A0A177Y9Q3_9NOCA</name>
<organism evidence="3 4">
    <name type="scientific">Rhodococcoides kyotonense</name>
    <dbReference type="NCBI Taxonomy" id="398843"/>
    <lineage>
        <taxon>Bacteria</taxon>
        <taxon>Bacillati</taxon>
        <taxon>Actinomycetota</taxon>
        <taxon>Actinomycetes</taxon>
        <taxon>Mycobacteriales</taxon>
        <taxon>Nocardiaceae</taxon>
        <taxon>Rhodococcoides</taxon>
    </lineage>
</organism>
<evidence type="ECO:0000259" key="2">
    <source>
        <dbReference type="Pfam" id="PF01243"/>
    </source>
</evidence>
<feature type="domain" description="Pyridoxamine 5'-phosphate oxidase N-terminal" evidence="2">
    <location>
        <begin position="15"/>
        <end position="141"/>
    </location>
</feature>